<dbReference type="GO" id="GO:0005634">
    <property type="term" value="C:nucleus"/>
    <property type="evidence" value="ECO:0007669"/>
    <property type="project" value="InterPro"/>
</dbReference>
<feature type="compositionally biased region" description="Gly residues" evidence="1">
    <location>
        <begin position="66"/>
        <end position="76"/>
    </location>
</feature>
<keyword evidence="3" id="KW-1185">Reference proteome</keyword>
<dbReference type="EMBL" id="JBBPBK010000002">
    <property type="protein sequence ID" value="KAK9290044.1"/>
    <property type="molecule type" value="Genomic_DNA"/>
</dbReference>
<comment type="caution">
    <text evidence="2">The sequence shown here is derived from an EMBL/GenBank/DDBJ whole genome shotgun (WGS) entry which is preliminary data.</text>
</comment>
<name>A0AAP0SAF7_LIQFO</name>
<accession>A0AAP0SAF7</accession>
<dbReference type="Proteomes" id="UP001415857">
    <property type="component" value="Unassembled WGS sequence"/>
</dbReference>
<dbReference type="GO" id="GO:0051783">
    <property type="term" value="P:regulation of nuclear division"/>
    <property type="evidence" value="ECO:0007669"/>
    <property type="project" value="InterPro"/>
</dbReference>
<dbReference type="PANTHER" id="PTHR35119">
    <property type="entry name" value="PROTEIN POLYCHOME"/>
    <property type="match status" value="1"/>
</dbReference>
<evidence type="ECO:0000313" key="3">
    <source>
        <dbReference type="Proteomes" id="UP001415857"/>
    </source>
</evidence>
<organism evidence="2 3">
    <name type="scientific">Liquidambar formosana</name>
    <name type="common">Formosan gum</name>
    <dbReference type="NCBI Taxonomy" id="63359"/>
    <lineage>
        <taxon>Eukaryota</taxon>
        <taxon>Viridiplantae</taxon>
        <taxon>Streptophyta</taxon>
        <taxon>Embryophyta</taxon>
        <taxon>Tracheophyta</taxon>
        <taxon>Spermatophyta</taxon>
        <taxon>Magnoliopsida</taxon>
        <taxon>eudicotyledons</taxon>
        <taxon>Gunneridae</taxon>
        <taxon>Pentapetalae</taxon>
        <taxon>Saxifragales</taxon>
        <taxon>Altingiaceae</taxon>
        <taxon>Liquidambar</taxon>
    </lineage>
</organism>
<dbReference type="PANTHER" id="PTHR35119:SF1">
    <property type="entry name" value="PROTEIN POLYCHOME"/>
    <property type="match status" value="1"/>
</dbReference>
<evidence type="ECO:0008006" key="4">
    <source>
        <dbReference type="Google" id="ProtNLM"/>
    </source>
</evidence>
<evidence type="ECO:0000313" key="2">
    <source>
        <dbReference type="EMBL" id="KAK9290044.1"/>
    </source>
</evidence>
<gene>
    <name evidence="2" type="ORF">L1049_008207</name>
</gene>
<dbReference type="InterPro" id="IPR034590">
    <property type="entry name" value="POLYCHOME/GIG1"/>
</dbReference>
<feature type="region of interest" description="Disordered" evidence="1">
    <location>
        <begin position="65"/>
        <end position="118"/>
    </location>
</feature>
<evidence type="ECO:0000256" key="1">
    <source>
        <dbReference type="SAM" id="MobiDB-lite"/>
    </source>
</evidence>
<sequence length="261" mass="28610">MPESRDRVARPEDVAAMFARRRQLVRSIGVLPDEPGRGANLFGSPFHQGTTGTVAARGPMRMTALRGGGFGRGGFGTPRSGNGRGRNMYGSSTVGRENSPAGTVRRGRGRSTNSVLPSWYPRTPLRDITAVVRAIERRRTRLADVEGQQIESPIPQDQSVLDFSVPNSGAQLEHDISMTSPNPSFVIKPRPPSVGKVPKILLGITNQTAGESEFLTPQKKLLNSIDTVEKVVMEELQKLKRTPTAKKAEREKRVRTLMSMR</sequence>
<dbReference type="AlphaFoldDB" id="A0AAP0SAF7"/>
<proteinExistence type="predicted"/>
<reference evidence="2 3" key="1">
    <citation type="journal article" date="2024" name="Plant J.">
        <title>Genome sequences and population genomics reveal climatic adaptation and genomic divergence between two closely related sweetgum species.</title>
        <authorList>
            <person name="Xu W.Q."/>
            <person name="Ren C.Q."/>
            <person name="Zhang X.Y."/>
            <person name="Comes H.P."/>
            <person name="Liu X.H."/>
            <person name="Li Y.G."/>
            <person name="Kettle C.J."/>
            <person name="Jalonen R."/>
            <person name="Gaisberger H."/>
            <person name="Ma Y.Z."/>
            <person name="Qiu Y.X."/>
        </authorList>
    </citation>
    <scope>NUCLEOTIDE SEQUENCE [LARGE SCALE GENOMIC DNA]</scope>
    <source>
        <strain evidence="2">Hangzhou</strain>
    </source>
</reference>
<protein>
    <recommendedName>
        <fullName evidence="4">Protein POLYCHOME</fullName>
    </recommendedName>
</protein>